<protein>
    <submittedName>
        <fullName evidence="1">Uncharacterized protein</fullName>
    </submittedName>
</protein>
<dbReference type="Proteomes" id="UP000613740">
    <property type="component" value="Unassembled WGS sequence"/>
</dbReference>
<dbReference type="EMBL" id="JAEHOD010000029">
    <property type="protein sequence ID" value="KAG2444183.1"/>
    <property type="molecule type" value="Genomic_DNA"/>
</dbReference>
<evidence type="ECO:0000313" key="2">
    <source>
        <dbReference type="Proteomes" id="UP000613740"/>
    </source>
</evidence>
<accession>A0A835WB64</accession>
<dbReference type="AlphaFoldDB" id="A0A835WB64"/>
<evidence type="ECO:0000313" key="1">
    <source>
        <dbReference type="EMBL" id="KAG2444183.1"/>
    </source>
</evidence>
<name>A0A835WB64_9CHLO</name>
<keyword evidence="2" id="KW-1185">Reference proteome</keyword>
<organism evidence="1 2">
    <name type="scientific">Chlamydomonas schloesseri</name>
    <dbReference type="NCBI Taxonomy" id="2026947"/>
    <lineage>
        <taxon>Eukaryota</taxon>
        <taxon>Viridiplantae</taxon>
        <taxon>Chlorophyta</taxon>
        <taxon>core chlorophytes</taxon>
        <taxon>Chlorophyceae</taxon>
        <taxon>CS clade</taxon>
        <taxon>Chlamydomonadales</taxon>
        <taxon>Chlamydomonadaceae</taxon>
        <taxon>Chlamydomonas</taxon>
    </lineage>
</organism>
<dbReference type="OrthoDB" id="526785at2759"/>
<sequence length="95" mass="10293">MQTMSGRGMLAEPMRGGINFDELAAMQGQYGGSVQEHILELQARVGALRRDNALLLTQLARAAKCLNAVSSENQLLKTEVASLQPAGGNQDHMRR</sequence>
<gene>
    <name evidence="1" type="ORF">HYH02_009121</name>
</gene>
<reference evidence="1" key="1">
    <citation type="journal article" date="2020" name="bioRxiv">
        <title>Comparative genomics of Chlamydomonas.</title>
        <authorList>
            <person name="Craig R.J."/>
            <person name="Hasan A.R."/>
            <person name="Ness R.W."/>
            <person name="Keightley P.D."/>
        </authorList>
    </citation>
    <scope>NUCLEOTIDE SEQUENCE</scope>
    <source>
        <strain evidence="1">CCAP 11/173</strain>
    </source>
</reference>
<proteinExistence type="predicted"/>
<comment type="caution">
    <text evidence="1">The sequence shown here is derived from an EMBL/GenBank/DDBJ whole genome shotgun (WGS) entry which is preliminary data.</text>
</comment>